<evidence type="ECO:0000256" key="1">
    <source>
        <dbReference type="ARBA" id="ARBA00004413"/>
    </source>
</evidence>
<dbReference type="Proteomes" id="UP000594008">
    <property type="component" value="Chromosome"/>
</dbReference>
<evidence type="ECO:0000313" key="14">
    <source>
        <dbReference type="Proteomes" id="UP000594008"/>
    </source>
</evidence>
<dbReference type="NCBIfam" id="TIGR01188">
    <property type="entry name" value="drrA"/>
    <property type="match status" value="1"/>
</dbReference>
<evidence type="ECO:0000313" key="13">
    <source>
        <dbReference type="EMBL" id="QOV42274.1"/>
    </source>
</evidence>
<sequence length="356" mass="38091">MPSSVMSTSIRDDGPQSPVAVSTVGLRKSYGDKTVLDGIDLRIPAGSVFALLGPNGAGKTTAVKILSTLITADSGQARVAGHDVATAPDEVRAAIGVTGQFSAVDGLITGEENMLLMADLHHLPRREGRRVTAELLERFDLTEAAKKPASTYSGGMRRRLDIAMTLVGSPPIIFLDEPTTGLDPRSRHNMWQIIRELVTGGVTVFLTTQYLEEADELADRIAVLNDGRIAAEGTADELKRLIPGGHVRLRFTDPSAYRSAAGALREVTRDDEALALQIPSDGSQRELRSILDWLDAAGVEADQLTVHTPDLDDVFFALTGPTAPAGSPASTGSTLPSQPRPPRQSRESRQSQEDVR</sequence>
<protein>
    <recommendedName>
        <fullName evidence="2">ABC-type xenobiotic transporter</fullName>
        <ecNumber evidence="2">7.6.2.2</ecNumber>
    </recommendedName>
</protein>
<name>A0A7M2T205_STRCW</name>
<keyword evidence="3" id="KW-0813">Transport</keyword>
<evidence type="ECO:0000256" key="8">
    <source>
        <dbReference type="ARBA" id="ARBA00023136"/>
    </source>
</evidence>
<dbReference type="PANTHER" id="PTHR42711">
    <property type="entry name" value="ABC TRANSPORTER ATP-BINDING PROTEIN"/>
    <property type="match status" value="1"/>
</dbReference>
<dbReference type="FunFam" id="3.40.50.300:FF:000589">
    <property type="entry name" value="ABC transporter, ATP-binding subunit"/>
    <property type="match status" value="1"/>
</dbReference>
<dbReference type="GO" id="GO:0005524">
    <property type="term" value="F:ATP binding"/>
    <property type="evidence" value="ECO:0007669"/>
    <property type="project" value="UniProtKB-KW"/>
</dbReference>
<evidence type="ECO:0000256" key="5">
    <source>
        <dbReference type="ARBA" id="ARBA00022741"/>
    </source>
</evidence>
<evidence type="ECO:0000259" key="12">
    <source>
        <dbReference type="PROSITE" id="PS50893"/>
    </source>
</evidence>
<dbReference type="InterPro" id="IPR027417">
    <property type="entry name" value="P-loop_NTPase"/>
</dbReference>
<evidence type="ECO:0000256" key="3">
    <source>
        <dbReference type="ARBA" id="ARBA00022448"/>
    </source>
</evidence>
<dbReference type="GO" id="GO:0046677">
    <property type="term" value="P:response to antibiotic"/>
    <property type="evidence" value="ECO:0007669"/>
    <property type="project" value="UniProtKB-KW"/>
</dbReference>
<keyword evidence="7" id="KW-1278">Translocase</keyword>
<evidence type="ECO:0000256" key="2">
    <source>
        <dbReference type="ARBA" id="ARBA00012191"/>
    </source>
</evidence>
<keyword evidence="9" id="KW-0046">Antibiotic resistance</keyword>
<keyword evidence="14" id="KW-1185">Reference proteome</keyword>
<evidence type="ECO:0000256" key="9">
    <source>
        <dbReference type="ARBA" id="ARBA00023251"/>
    </source>
</evidence>
<dbReference type="InterPro" id="IPR050763">
    <property type="entry name" value="ABC_transporter_ATP-binding"/>
</dbReference>
<dbReference type="Gene3D" id="3.40.50.300">
    <property type="entry name" value="P-loop containing nucleotide triphosphate hydrolases"/>
    <property type="match status" value="1"/>
</dbReference>
<dbReference type="GO" id="GO:1900753">
    <property type="term" value="P:doxorubicin transport"/>
    <property type="evidence" value="ECO:0007669"/>
    <property type="project" value="InterPro"/>
</dbReference>
<gene>
    <name evidence="13" type="ORF">IPT68_20770</name>
</gene>
<dbReference type="Pfam" id="PF00005">
    <property type="entry name" value="ABC_tran"/>
    <property type="match status" value="1"/>
</dbReference>
<dbReference type="SUPFAM" id="SSF52540">
    <property type="entry name" value="P-loop containing nucleoside triphosphate hydrolases"/>
    <property type="match status" value="1"/>
</dbReference>
<dbReference type="PROSITE" id="PS50893">
    <property type="entry name" value="ABC_TRANSPORTER_2"/>
    <property type="match status" value="1"/>
</dbReference>
<evidence type="ECO:0000256" key="11">
    <source>
        <dbReference type="SAM" id="MobiDB-lite"/>
    </source>
</evidence>
<dbReference type="GO" id="GO:0008559">
    <property type="term" value="F:ABC-type xenobiotic transporter activity"/>
    <property type="evidence" value="ECO:0007669"/>
    <property type="project" value="UniProtKB-EC"/>
</dbReference>
<evidence type="ECO:0000256" key="7">
    <source>
        <dbReference type="ARBA" id="ARBA00022967"/>
    </source>
</evidence>
<dbReference type="RefSeq" id="WP_189701317.1">
    <property type="nucleotide sequence ID" value="NZ_BMTA01000026.1"/>
</dbReference>
<feature type="region of interest" description="Disordered" evidence="11">
    <location>
        <begin position="318"/>
        <end position="356"/>
    </location>
</feature>
<organism evidence="13 14">
    <name type="scientific">Streptomyces chromofuscus</name>
    <dbReference type="NCBI Taxonomy" id="42881"/>
    <lineage>
        <taxon>Bacteria</taxon>
        <taxon>Bacillati</taxon>
        <taxon>Actinomycetota</taxon>
        <taxon>Actinomycetes</taxon>
        <taxon>Kitasatosporales</taxon>
        <taxon>Streptomycetaceae</taxon>
        <taxon>Streptomyces</taxon>
    </lineage>
</organism>
<dbReference type="SMART" id="SM00382">
    <property type="entry name" value="AAA"/>
    <property type="match status" value="1"/>
</dbReference>
<dbReference type="InterPro" id="IPR003439">
    <property type="entry name" value="ABC_transporter-like_ATP-bd"/>
</dbReference>
<keyword evidence="6 13" id="KW-0067">ATP-binding</keyword>
<dbReference type="InterPro" id="IPR005894">
    <property type="entry name" value="DrrA"/>
</dbReference>
<dbReference type="EMBL" id="CP063374">
    <property type="protein sequence ID" value="QOV42274.1"/>
    <property type="molecule type" value="Genomic_DNA"/>
</dbReference>
<reference evidence="13 14" key="1">
    <citation type="submission" date="2020-10" db="EMBL/GenBank/DDBJ databases">
        <title>Streptomyces chromofuscus complate genome analysis.</title>
        <authorList>
            <person name="Anwar N."/>
        </authorList>
    </citation>
    <scope>NUCLEOTIDE SEQUENCE [LARGE SCALE GENOMIC DNA]</scope>
    <source>
        <strain evidence="13 14">DSM 40273</strain>
    </source>
</reference>
<evidence type="ECO:0000256" key="6">
    <source>
        <dbReference type="ARBA" id="ARBA00022840"/>
    </source>
</evidence>
<dbReference type="PANTHER" id="PTHR42711:SF19">
    <property type="entry name" value="DOXORUBICIN RESISTANCE ATP-BINDING PROTEIN DRRA"/>
    <property type="match status" value="1"/>
</dbReference>
<keyword evidence="8" id="KW-0472">Membrane</keyword>
<dbReference type="AlphaFoldDB" id="A0A7M2T205"/>
<dbReference type="EC" id="7.6.2.2" evidence="2"/>
<proteinExistence type="inferred from homology"/>
<keyword evidence="5" id="KW-0547">Nucleotide-binding</keyword>
<comment type="similarity">
    <text evidence="10">Belongs to the ABC transporter superfamily. Drug exporter-1 (DrugE1) (TC 3.A.1.105) family.</text>
</comment>
<dbReference type="InterPro" id="IPR017871">
    <property type="entry name" value="ABC_transporter-like_CS"/>
</dbReference>
<dbReference type="InterPro" id="IPR003593">
    <property type="entry name" value="AAA+_ATPase"/>
</dbReference>
<evidence type="ECO:0000256" key="10">
    <source>
        <dbReference type="ARBA" id="ARBA00049985"/>
    </source>
</evidence>
<dbReference type="PROSITE" id="PS00211">
    <property type="entry name" value="ABC_TRANSPORTER_1"/>
    <property type="match status" value="1"/>
</dbReference>
<dbReference type="GO" id="GO:0016887">
    <property type="term" value="F:ATP hydrolysis activity"/>
    <property type="evidence" value="ECO:0007669"/>
    <property type="project" value="InterPro"/>
</dbReference>
<dbReference type="KEGG" id="schf:IPT68_20770"/>
<dbReference type="GO" id="GO:0043215">
    <property type="term" value="P:daunorubicin transport"/>
    <property type="evidence" value="ECO:0007669"/>
    <property type="project" value="InterPro"/>
</dbReference>
<comment type="subcellular location">
    <subcellularLocation>
        <location evidence="1">Cell membrane</location>
        <topology evidence="1">Peripheral membrane protein</topology>
        <orientation evidence="1">Cytoplasmic side</orientation>
    </subcellularLocation>
</comment>
<keyword evidence="4" id="KW-1003">Cell membrane</keyword>
<evidence type="ECO:0000256" key="4">
    <source>
        <dbReference type="ARBA" id="ARBA00022475"/>
    </source>
</evidence>
<accession>A0A7M2T205</accession>
<dbReference type="GO" id="GO:0005886">
    <property type="term" value="C:plasma membrane"/>
    <property type="evidence" value="ECO:0007669"/>
    <property type="project" value="UniProtKB-SubCell"/>
</dbReference>
<feature type="domain" description="ABC transporter" evidence="12">
    <location>
        <begin position="21"/>
        <end position="251"/>
    </location>
</feature>
<feature type="compositionally biased region" description="Basic and acidic residues" evidence="11">
    <location>
        <begin position="344"/>
        <end position="356"/>
    </location>
</feature>